<keyword evidence="5" id="KW-0808">Transferase</keyword>
<dbReference type="OrthoDB" id="381190at2759"/>
<reference evidence="17 18" key="1">
    <citation type="submission" date="2014-04" db="EMBL/GenBank/DDBJ databases">
        <authorList>
            <consortium name="DOE Joint Genome Institute"/>
            <person name="Kuo A."/>
            <person name="Girlanda M."/>
            <person name="Perotto S."/>
            <person name="Kohler A."/>
            <person name="Nagy L.G."/>
            <person name="Floudas D."/>
            <person name="Copeland A."/>
            <person name="Barry K.W."/>
            <person name="Cichocki N."/>
            <person name="Veneault-Fourrey C."/>
            <person name="LaButti K."/>
            <person name="Lindquist E.A."/>
            <person name="Lipzen A."/>
            <person name="Lundell T."/>
            <person name="Morin E."/>
            <person name="Murat C."/>
            <person name="Sun H."/>
            <person name="Tunlid A."/>
            <person name="Henrissat B."/>
            <person name="Grigoriev I.V."/>
            <person name="Hibbett D.S."/>
            <person name="Martin F."/>
            <person name="Nordberg H.P."/>
            <person name="Cantor M.N."/>
            <person name="Hua S.X."/>
        </authorList>
    </citation>
    <scope>NUCLEOTIDE SEQUENCE [LARGE SCALE GENOMIC DNA]</scope>
    <source>
        <strain evidence="17 18">MUT 4182</strain>
    </source>
</reference>
<feature type="domain" description="PI3K/PI4K catalytic" evidence="14">
    <location>
        <begin position="1561"/>
        <end position="1872"/>
    </location>
</feature>
<keyword evidence="11" id="KW-0539">Nucleus</keyword>
<dbReference type="InterPro" id="IPR011989">
    <property type="entry name" value="ARM-like"/>
</dbReference>
<comment type="catalytic activity">
    <reaction evidence="12">
        <text>L-threonyl-[protein] + ATP = O-phospho-L-threonyl-[protein] + ADP + H(+)</text>
        <dbReference type="Rhea" id="RHEA:46608"/>
        <dbReference type="Rhea" id="RHEA-COMP:11060"/>
        <dbReference type="Rhea" id="RHEA-COMP:11605"/>
        <dbReference type="ChEBI" id="CHEBI:15378"/>
        <dbReference type="ChEBI" id="CHEBI:30013"/>
        <dbReference type="ChEBI" id="CHEBI:30616"/>
        <dbReference type="ChEBI" id="CHEBI:61977"/>
        <dbReference type="ChEBI" id="CHEBI:456216"/>
        <dbReference type="EC" id="2.7.11.1"/>
    </reaction>
</comment>
<dbReference type="Pfam" id="PF02260">
    <property type="entry name" value="FATC"/>
    <property type="match status" value="1"/>
</dbReference>
<protein>
    <recommendedName>
        <fullName evidence="3">non-specific serine/threonine protein kinase</fullName>
        <ecNumber evidence="3">2.7.11.1</ecNumber>
    </recommendedName>
</protein>
<dbReference type="Pfam" id="PF02259">
    <property type="entry name" value="FAT"/>
    <property type="match status" value="1"/>
</dbReference>
<dbReference type="SMART" id="SM01343">
    <property type="entry name" value="FATC"/>
    <property type="match status" value="1"/>
</dbReference>
<name>A0A0C3MGP0_9AGAM</name>
<evidence type="ECO:0000256" key="7">
    <source>
        <dbReference type="ARBA" id="ARBA00022763"/>
    </source>
</evidence>
<dbReference type="GO" id="GO:0004674">
    <property type="term" value="F:protein serine/threonine kinase activity"/>
    <property type="evidence" value="ECO:0007669"/>
    <property type="project" value="UniProtKB-KW"/>
</dbReference>
<accession>A0A0C3MGP0</accession>
<dbReference type="SUPFAM" id="SSF48452">
    <property type="entry name" value="TPR-like"/>
    <property type="match status" value="1"/>
</dbReference>
<dbReference type="Pfam" id="PF25030">
    <property type="entry name" value="M-HEAT_ATR"/>
    <property type="match status" value="1"/>
</dbReference>
<dbReference type="Pfam" id="PF23593">
    <property type="entry name" value="HEAT_ATR"/>
    <property type="match status" value="1"/>
</dbReference>
<dbReference type="GO" id="GO:0000077">
    <property type="term" value="P:DNA damage checkpoint signaling"/>
    <property type="evidence" value="ECO:0007669"/>
    <property type="project" value="TreeGrafter"/>
</dbReference>
<dbReference type="InterPro" id="IPR036940">
    <property type="entry name" value="PI3/4_kinase_cat_sf"/>
</dbReference>
<evidence type="ECO:0000313" key="17">
    <source>
        <dbReference type="EMBL" id="KIO32842.1"/>
    </source>
</evidence>
<evidence type="ECO:0000256" key="8">
    <source>
        <dbReference type="ARBA" id="ARBA00022777"/>
    </source>
</evidence>
<feature type="domain" description="FATC" evidence="16">
    <location>
        <begin position="1882"/>
        <end position="1914"/>
    </location>
</feature>
<dbReference type="SMART" id="SM00802">
    <property type="entry name" value="UME"/>
    <property type="match status" value="1"/>
</dbReference>
<sequence length="1914" mass="214914">MLTFSDRILANLSVKERKDVAVFFKRLPCLLNHPHERHSESPESQIEAPPRCISAALSIYRGLLDVKGSRPDPELRRLAFGVISQFLAHTFVNGADLKKLLAILRTGLTDEDRGVRLKAGKTVNSAMQCIRLQCHHCLPEASQILSLMKELIRGSSPRVKETTLTSWGILGKIADSELEGTVLLELIAQLGQSTSLIQALAYSQLLSLARFHEKGPFALLSPHLQHISCFVTARICSGPSHLQETCRFLGRSIPDFLAISQMHTLPELVATKNREAIAAMAVHMDKSVGTLLLPLSSKILAHVLMLPRDDESSSALDFFAAAVVEGSHEAIGLDMLLNSHRMEIISELVTSMGEDEQSRKAIIALSRLQRRDNKERKLTLGEFLQPHTLGILAHLNSAIISSRGKTAISRKLQVIKSLGSLIKTVGPSISNITPQIMALLQGVVGNLDLADSALETWRTLVVTLAFMDLAPHVGAIAAAMVHGWPSFSPQGKANAQEIVDYMFIEHFDDMKPPLDQIVSLQGIPEFEHASRELMSHRAGPLEEQLQGFLKRIVSDNVSISTQSLADFKVFMGANSSFFHGLSAGDVFHPIIGQVTRALFVCGSRDGEEFEKVRNHAYDCIGVLGALDPDRFDPAPEKLPFDFLMYNFTQEEESVAFAIHLICDVLAGAYRGANDITYQNNLAFTIQELLNYCGFTAALVQPTQKSLPAVIVHRWRQLDDQVVETVAALLDGRLTLAETTYETETLPVYPTVSTYREWIQRWSRYLISHVQLRNAAMIFHLFRNVVRHQDVTVARHLLPHLVLHLLISGTDADREGIRSEIIAVLEDQVSMMSSSAADKRLLSAQTIFGIMDHICKWIRGVRQELSPKKKSRNHQIAQLSEDLPNVDSLISSINHELTAQAAFQTKAYARALMNFEQLIVMKRERNTSEDDLQAYYDRLHEIYSHLDEPDGMQGVSNLVLAPSLDHQIREHESTGQWTAAQSCWEIKLQKSPDDIEAHLGLIRCLRNLGHYDTLETHIRGVLSRNEHWSEALAGFRAEGSWIVRNWDAVQQAVDSSKSDSPEISIARVLLALRGQKGSDIQAAFHAARHKLGATILSGGPNSYRRSYDAVIQLHVLHELQLAHGFASRIPAHLQNGREPKAYSELATLTAQLRVRLDSTLPTFRAREPILSMHRIALGLMLPEYAAAQREISKAWLSTAKIARKSKHFQTAYSAVLQAREIGNPFAFIESCKLIKADGDNFRALQELENAIARMPRLDTEYEVENTRLTGKVTLTKSKALLFRARWKEEAERFDSRDTGQSFKDACNTVQRWESPWFHYGRFHDSLRAQSSNRAQIALQTLNTCKSFLQALAYGSKYIYQTMPRLLTLWLDMGEDPDLIRNEKQGTNDRQASTTYIDNVVYKLPPYQWYSAFPQIVSRIEHPNPSTFSTLSKIITAVIVAYPVQALWLFTGVVHSNRVERRRRGIEIINKVKASPSQGRSSDMSPLVERWHRLSQALIELCDAKVDNDILYLSQQFPKLSALAPSPLLLPLQYSMTVVLPSNRAESGVHRPFPSSAPTLEGFAEEIEIMKSLQKPRKLTVLGSDGAAYNFLCKPKDDLRKDARLMDFNSIINKLLKTNSESRRRRLHIRTYSVVPLNEECGLIEWVPNTTGFRHILEKLYTTRGIHIFSREITDEYNRVRDIGESAAPQVFVERILPYFRPVFHEWFIATFAEPAAWLSARMAYSRTAAVISMVGFILGLGDRHGENILLDTVNGDTVHVDFNCLFERGKHFAVPERVPFRLTNNIVDGMGVTGVEGAFRISCEVTMQILRTNRDTLMSVLEAFVHDPLVEWEDERKKEASGSSQSLSSTVLLLLRALAHRSLLPIHKKLRGLQDAESEWGGKEITISNQVESLIKAASSPINLSLMYYGWAPWL</sequence>
<dbReference type="SMART" id="SM00146">
    <property type="entry name" value="PI3Kc"/>
    <property type="match status" value="1"/>
</dbReference>
<dbReference type="PROSITE" id="PS51189">
    <property type="entry name" value="FAT"/>
    <property type="match status" value="1"/>
</dbReference>
<evidence type="ECO:0000256" key="13">
    <source>
        <dbReference type="ARBA" id="ARBA00048679"/>
    </source>
</evidence>
<dbReference type="PROSITE" id="PS51190">
    <property type="entry name" value="FATC"/>
    <property type="match status" value="1"/>
</dbReference>
<gene>
    <name evidence="17" type="ORF">M407DRAFT_66218</name>
</gene>
<keyword evidence="8" id="KW-0418">Kinase</keyword>
<dbReference type="CDD" id="cd00892">
    <property type="entry name" value="PIKKc_ATR"/>
    <property type="match status" value="1"/>
</dbReference>
<dbReference type="EMBL" id="KN822952">
    <property type="protein sequence ID" value="KIO32842.1"/>
    <property type="molecule type" value="Genomic_DNA"/>
</dbReference>
<keyword evidence="10" id="KW-0234">DNA repair</keyword>
<evidence type="ECO:0000256" key="2">
    <source>
        <dbReference type="ARBA" id="ARBA00010769"/>
    </source>
</evidence>
<dbReference type="GO" id="GO:0006281">
    <property type="term" value="P:DNA repair"/>
    <property type="evidence" value="ECO:0007669"/>
    <property type="project" value="UniProtKB-KW"/>
</dbReference>
<evidence type="ECO:0000259" key="15">
    <source>
        <dbReference type="PROSITE" id="PS51189"/>
    </source>
</evidence>
<dbReference type="Gene3D" id="1.25.10.10">
    <property type="entry name" value="Leucine-rich Repeat Variant"/>
    <property type="match status" value="2"/>
</dbReference>
<feature type="domain" description="FAT" evidence="15">
    <location>
        <begin position="896"/>
        <end position="1454"/>
    </location>
</feature>
<dbReference type="PANTHER" id="PTHR11139:SF125">
    <property type="entry name" value="SERINE_THREONINE-PROTEIN KINASE MEC1"/>
    <property type="match status" value="1"/>
</dbReference>
<dbReference type="InterPro" id="IPR000403">
    <property type="entry name" value="PI3/4_kinase_cat_dom"/>
</dbReference>
<keyword evidence="18" id="KW-1185">Reference proteome</keyword>
<dbReference type="Gene3D" id="1.25.40.10">
    <property type="entry name" value="Tetratricopeptide repeat domain"/>
    <property type="match status" value="1"/>
</dbReference>
<comment type="subcellular location">
    <subcellularLocation>
        <location evidence="1">Nucleus</location>
    </subcellularLocation>
</comment>
<comment type="similarity">
    <text evidence="2">Belongs to the PI3/PI4-kinase family. ATM subfamily.</text>
</comment>
<dbReference type="InterPro" id="IPR011990">
    <property type="entry name" value="TPR-like_helical_dom_sf"/>
</dbReference>
<evidence type="ECO:0000256" key="11">
    <source>
        <dbReference type="ARBA" id="ARBA00023242"/>
    </source>
</evidence>
<keyword evidence="9" id="KW-0067">ATP-binding</keyword>
<organism evidence="17 18">
    <name type="scientific">Tulasnella calospora MUT 4182</name>
    <dbReference type="NCBI Taxonomy" id="1051891"/>
    <lineage>
        <taxon>Eukaryota</taxon>
        <taxon>Fungi</taxon>
        <taxon>Dikarya</taxon>
        <taxon>Basidiomycota</taxon>
        <taxon>Agaricomycotina</taxon>
        <taxon>Agaricomycetes</taxon>
        <taxon>Cantharellales</taxon>
        <taxon>Tulasnellaceae</taxon>
        <taxon>Tulasnella</taxon>
    </lineage>
</organism>
<evidence type="ECO:0000259" key="16">
    <source>
        <dbReference type="PROSITE" id="PS51190"/>
    </source>
</evidence>
<evidence type="ECO:0000256" key="3">
    <source>
        <dbReference type="ARBA" id="ARBA00012513"/>
    </source>
</evidence>
<keyword evidence="7" id="KW-0227">DNA damage</keyword>
<reference evidence="18" key="2">
    <citation type="submission" date="2015-01" db="EMBL/GenBank/DDBJ databases">
        <title>Evolutionary Origins and Diversification of the Mycorrhizal Mutualists.</title>
        <authorList>
            <consortium name="DOE Joint Genome Institute"/>
            <consortium name="Mycorrhizal Genomics Consortium"/>
            <person name="Kohler A."/>
            <person name="Kuo A."/>
            <person name="Nagy L.G."/>
            <person name="Floudas D."/>
            <person name="Copeland A."/>
            <person name="Barry K.W."/>
            <person name="Cichocki N."/>
            <person name="Veneault-Fourrey C."/>
            <person name="LaButti K."/>
            <person name="Lindquist E.A."/>
            <person name="Lipzen A."/>
            <person name="Lundell T."/>
            <person name="Morin E."/>
            <person name="Murat C."/>
            <person name="Riley R."/>
            <person name="Ohm R."/>
            <person name="Sun H."/>
            <person name="Tunlid A."/>
            <person name="Henrissat B."/>
            <person name="Grigoriev I.V."/>
            <person name="Hibbett D.S."/>
            <person name="Martin F."/>
        </authorList>
    </citation>
    <scope>NUCLEOTIDE SEQUENCE [LARGE SCALE GENOMIC DNA]</scope>
    <source>
        <strain evidence="18">MUT 4182</strain>
    </source>
</reference>
<dbReference type="PANTHER" id="PTHR11139">
    <property type="entry name" value="ATAXIA TELANGIECTASIA MUTATED ATM -RELATED"/>
    <property type="match status" value="1"/>
</dbReference>
<dbReference type="InterPro" id="IPR018936">
    <property type="entry name" value="PI3/4_kinase_CS"/>
</dbReference>
<evidence type="ECO:0000259" key="14">
    <source>
        <dbReference type="PROSITE" id="PS50290"/>
    </source>
</evidence>
<comment type="catalytic activity">
    <reaction evidence="13">
        <text>L-seryl-[protein] + ATP = O-phospho-L-seryl-[protein] + ADP + H(+)</text>
        <dbReference type="Rhea" id="RHEA:17989"/>
        <dbReference type="Rhea" id="RHEA-COMP:9863"/>
        <dbReference type="Rhea" id="RHEA-COMP:11604"/>
        <dbReference type="ChEBI" id="CHEBI:15378"/>
        <dbReference type="ChEBI" id="CHEBI:29999"/>
        <dbReference type="ChEBI" id="CHEBI:30616"/>
        <dbReference type="ChEBI" id="CHEBI:83421"/>
        <dbReference type="ChEBI" id="CHEBI:456216"/>
        <dbReference type="EC" id="2.7.11.1"/>
    </reaction>
</comment>
<dbReference type="HOGENOM" id="CLU_000178_2_8_1"/>
<dbReference type="GO" id="GO:0000723">
    <property type="term" value="P:telomere maintenance"/>
    <property type="evidence" value="ECO:0007669"/>
    <property type="project" value="TreeGrafter"/>
</dbReference>
<evidence type="ECO:0000256" key="1">
    <source>
        <dbReference type="ARBA" id="ARBA00004123"/>
    </source>
</evidence>
<dbReference type="Gene3D" id="1.10.1070.11">
    <property type="entry name" value="Phosphatidylinositol 3-/4-kinase, catalytic domain"/>
    <property type="match status" value="1"/>
</dbReference>
<dbReference type="InterPro" id="IPR056802">
    <property type="entry name" value="ATR-like_M-HEAT"/>
</dbReference>
<keyword evidence="6" id="KW-0547">Nucleotide-binding</keyword>
<dbReference type="SUPFAM" id="SSF56112">
    <property type="entry name" value="Protein kinase-like (PK-like)"/>
    <property type="match status" value="1"/>
</dbReference>
<dbReference type="InterPro" id="IPR003152">
    <property type="entry name" value="FATC_dom"/>
</dbReference>
<evidence type="ECO:0000313" key="18">
    <source>
        <dbReference type="Proteomes" id="UP000054248"/>
    </source>
</evidence>
<dbReference type="GO" id="GO:0005694">
    <property type="term" value="C:chromosome"/>
    <property type="evidence" value="ECO:0007669"/>
    <property type="project" value="TreeGrafter"/>
</dbReference>
<dbReference type="InterPro" id="IPR012993">
    <property type="entry name" value="UME"/>
</dbReference>
<dbReference type="Pfam" id="PF08064">
    <property type="entry name" value="UME"/>
    <property type="match status" value="1"/>
</dbReference>
<dbReference type="InterPro" id="IPR016024">
    <property type="entry name" value="ARM-type_fold"/>
</dbReference>
<dbReference type="Gene3D" id="3.30.1010.10">
    <property type="entry name" value="Phosphatidylinositol 3-kinase Catalytic Subunit, Chain A, domain 4"/>
    <property type="match status" value="1"/>
</dbReference>
<dbReference type="PROSITE" id="PS50290">
    <property type="entry name" value="PI3_4_KINASE_3"/>
    <property type="match status" value="1"/>
</dbReference>
<evidence type="ECO:0000256" key="10">
    <source>
        <dbReference type="ARBA" id="ARBA00023204"/>
    </source>
</evidence>
<dbReference type="InterPro" id="IPR011009">
    <property type="entry name" value="Kinase-like_dom_sf"/>
</dbReference>
<keyword evidence="4" id="KW-0723">Serine/threonine-protein kinase</keyword>
<evidence type="ECO:0000256" key="6">
    <source>
        <dbReference type="ARBA" id="ARBA00022741"/>
    </source>
</evidence>
<dbReference type="EC" id="2.7.11.1" evidence="3"/>
<dbReference type="SUPFAM" id="SSF48371">
    <property type="entry name" value="ARM repeat"/>
    <property type="match status" value="1"/>
</dbReference>
<evidence type="ECO:0000256" key="12">
    <source>
        <dbReference type="ARBA" id="ARBA00047899"/>
    </source>
</evidence>
<evidence type="ECO:0000256" key="9">
    <source>
        <dbReference type="ARBA" id="ARBA00022840"/>
    </source>
</evidence>
<dbReference type="PROSITE" id="PS00916">
    <property type="entry name" value="PI3_4_KINASE_2"/>
    <property type="match status" value="1"/>
</dbReference>
<proteinExistence type="inferred from homology"/>
<evidence type="ECO:0000256" key="4">
    <source>
        <dbReference type="ARBA" id="ARBA00022527"/>
    </source>
</evidence>
<dbReference type="GO" id="GO:0005524">
    <property type="term" value="F:ATP binding"/>
    <property type="evidence" value="ECO:0007669"/>
    <property type="project" value="UniProtKB-KW"/>
</dbReference>
<dbReference type="Proteomes" id="UP000054248">
    <property type="component" value="Unassembled WGS sequence"/>
</dbReference>
<dbReference type="InterPro" id="IPR057564">
    <property type="entry name" value="HEAT_ATR"/>
</dbReference>
<dbReference type="GO" id="GO:0005634">
    <property type="term" value="C:nucleus"/>
    <property type="evidence" value="ECO:0007669"/>
    <property type="project" value="UniProtKB-SubCell"/>
</dbReference>
<dbReference type="InterPro" id="IPR003151">
    <property type="entry name" value="PIK-rel_kinase_FAT"/>
</dbReference>
<dbReference type="STRING" id="1051891.A0A0C3MGP0"/>
<dbReference type="InterPro" id="IPR014009">
    <property type="entry name" value="PIK_FAT"/>
</dbReference>
<dbReference type="Pfam" id="PF00454">
    <property type="entry name" value="PI3_PI4_kinase"/>
    <property type="match status" value="1"/>
</dbReference>
<evidence type="ECO:0000256" key="5">
    <source>
        <dbReference type="ARBA" id="ARBA00022679"/>
    </source>
</evidence>
<dbReference type="InterPro" id="IPR050517">
    <property type="entry name" value="DDR_Repair_Kinase"/>
</dbReference>